<dbReference type="Proteomes" id="UP001147700">
    <property type="component" value="Unassembled WGS sequence"/>
</dbReference>
<evidence type="ECO:0000256" key="2">
    <source>
        <dbReference type="ARBA" id="ARBA00022801"/>
    </source>
</evidence>
<dbReference type="InterPro" id="IPR029058">
    <property type="entry name" value="AB_hydrolase_fold"/>
</dbReference>
<dbReference type="GO" id="GO:0016787">
    <property type="term" value="F:hydrolase activity"/>
    <property type="evidence" value="ECO:0007669"/>
    <property type="project" value="UniProtKB-KW"/>
</dbReference>
<sequence length="614" mass="65556">MRRLIFGALLALAALTALPTTAHAALQWRSCVDFNGVQCATLDVPLDRANTMPGTVPLRIARAGRRSGPTLMYLSGGPGGAGVSEMIGVLAAVPFLLDRFRVIGFDQRGTGRSGLLRCPRLEKDPYLRDTGAAEECAARIGPARRFYTTPDSVQDMEAIRQQLGSAKLTLFGISYGTELAVAYARAFPQHVERLILDSVVDYDDRDPFATVNFRAMGPSLKSLCPGGCRGISADPGADLAKLVAQLRVTPLQAFAYDRLGRSTRVRITPTALFDLMLLTDYLPALRAAVPAGVQAALKGDGALLARLIREARRLEGFGSPRDFSVARYSTVCETTPLPWDPGTPIEARAAITQQRLAAVAPNAFAPFDAAVVLEDEIDLCLRWPDVPRPVVDVPAPPYPTVPTLILQGNEDLRTPPEWSQNVASRIPGAHRIVIRGVGHSTVSDPRDCAASAILRFVTRRTPPRTCKRVPTGVPAVLSAPASFESLRGLPGYSRKTGRTLRAVLATIDDLDLVLSPATLASAGGGLRGGSWSVAGRRLRLSDYQAVTGVTVGGGGDLTRSLTLRIAGTKAAKGTLVLNARGLTGRLGGRPVRLRLDAARASLVHETVQLQKLAR</sequence>
<name>A0ABT4RH24_9ACTN</name>
<dbReference type="InterPro" id="IPR013595">
    <property type="entry name" value="Pept_S33_TAP-like_C"/>
</dbReference>
<keyword evidence="7" id="KW-1185">Reference proteome</keyword>
<dbReference type="Pfam" id="PF08386">
    <property type="entry name" value="Abhydrolase_4"/>
    <property type="match status" value="1"/>
</dbReference>
<dbReference type="InterPro" id="IPR000073">
    <property type="entry name" value="AB_hydrolase_1"/>
</dbReference>
<evidence type="ECO:0000256" key="1">
    <source>
        <dbReference type="ARBA" id="ARBA00010088"/>
    </source>
</evidence>
<keyword evidence="3" id="KW-0732">Signal</keyword>
<protein>
    <submittedName>
        <fullName evidence="6">Alpha/beta hydrolase</fullName>
    </submittedName>
</protein>
<reference evidence="6" key="1">
    <citation type="submission" date="2022-10" db="EMBL/GenBank/DDBJ databases">
        <title>The WGS of Solirubrobacter sp. CPCC 204708.</title>
        <authorList>
            <person name="Jiang Z."/>
        </authorList>
    </citation>
    <scope>NUCLEOTIDE SEQUENCE</scope>
    <source>
        <strain evidence="6">CPCC 204708</strain>
    </source>
</reference>
<evidence type="ECO:0000259" key="4">
    <source>
        <dbReference type="Pfam" id="PF00561"/>
    </source>
</evidence>
<evidence type="ECO:0000259" key="5">
    <source>
        <dbReference type="Pfam" id="PF08386"/>
    </source>
</evidence>
<comment type="similarity">
    <text evidence="1">Belongs to the peptidase S33 family.</text>
</comment>
<dbReference type="PANTHER" id="PTHR43248:SF25">
    <property type="entry name" value="AB HYDROLASE-1 DOMAIN-CONTAINING PROTEIN-RELATED"/>
    <property type="match status" value="1"/>
</dbReference>
<evidence type="ECO:0000313" key="6">
    <source>
        <dbReference type="EMBL" id="MDA0137832.1"/>
    </source>
</evidence>
<evidence type="ECO:0000313" key="7">
    <source>
        <dbReference type="Proteomes" id="UP001147700"/>
    </source>
</evidence>
<feature type="domain" description="AB hydrolase-1" evidence="4">
    <location>
        <begin position="69"/>
        <end position="199"/>
    </location>
</feature>
<accession>A0ABT4RH24</accession>
<dbReference type="EMBL" id="JAPCID010000011">
    <property type="protein sequence ID" value="MDA0137832.1"/>
    <property type="molecule type" value="Genomic_DNA"/>
</dbReference>
<dbReference type="Gene3D" id="3.40.50.1820">
    <property type="entry name" value="alpha/beta hydrolase"/>
    <property type="match status" value="1"/>
</dbReference>
<keyword evidence="2 6" id="KW-0378">Hydrolase</keyword>
<feature type="signal peptide" evidence="3">
    <location>
        <begin position="1"/>
        <end position="24"/>
    </location>
</feature>
<organism evidence="6 7">
    <name type="scientific">Solirubrobacter deserti</name>
    <dbReference type="NCBI Taxonomy" id="2282478"/>
    <lineage>
        <taxon>Bacteria</taxon>
        <taxon>Bacillati</taxon>
        <taxon>Actinomycetota</taxon>
        <taxon>Thermoleophilia</taxon>
        <taxon>Solirubrobacterales</taxon>
        <taxon>Solirubrobacteraceae</taxon>
        <taxon>Solirubrobacter</taxon>
    </lineage>
</organism>
<dbReference type="Pfam" id="PF00561">
    <property type="entry name" value="Abhydrolase_1"/>
    <property type="match status" value="1"/>
</dbReference>
<dbReference type="SUPFAM" id="SSF53474">
    <property type="entry name" value="alpha/beta-Hydrolases"/>
    <property type="match status" value="1"/>
</dbReference>
<dbReference type="PRINTS" id="PR00793">
    <property type="entry name" value="PROAMNOPTASE"/>
</dbReference>
<dbReference type="PANTHER" id="PTHR43248">
    <property type="entry name" value="2-SUCCINYL-6-HYDROXY-2,4-CYCLOHEXADIENE-1-CARBOXYLATE SYNTHASE"/>
    <property type="match status" value="1"/>
</dbReference>
<dbReference type="RefSeq" id="WP_202952903.1">
    <property type="nucleotide sequence ID" value="NZ_JAPCID010000011.1"/>
</dbReference>
<comment type="caution">
    <text evidence="6">The sequence shown here is derived from an EMBL/GenBank/DDBJ whole genome shotgun (WGS) entry which is preliminary data.</text>
</comment>
<proteinExistence type="inferred from homology"/>
<feature type="chain" id="PRO_5045764412" evidence="3">
    <location>
        <begin position="25"/>
        <end position="614"/>
    </location>
</feature>
<dbReference type="InterPro" id="IPR051601">
    <property type="entry name" value="Serine_prot/Carboxylest_S33"/>
</dbReference>
<gene>
    <name evidence="6" type="ORF">OJ962_10005</name>
</gene>
<feature type="domain" description="Peptidase S33 tripeptidyl aminopeptidase-like C-terminal" evidence="5">
    <location>
        <begin position="374"/>
        <end position="464"/>
    </location>
</feature>
<dbReference type="InterPro" id="IPR002410">
    <property type="entry name" value="Peptidase_S33"/>
</dbReference>
<evidence type="ECO:0000256" key="3">
    <source>
        <dbReference type="SAM" id="SignalP"/>
    </source>
</evidence>